<dbReference type="SUPFAM" id="SSF56327">
    <property type="entry name" value="LDH C-terminal domain-like"/>
    <property type="match status" value="1"/>
</dbReference>
<evidence type="ECO:0000256" key="8">
    <source>
        <dbReference type="PIRSR" id="PIRSR000102-1"/>
    </source>
</evidence>
<sequence>MKRQGNKVGVIGTGFVGATTAYTLTLSGLVSDLVLVDKDKEKALGEAMDLNHGAAFYPSMNVMAGEYSDLKGSDVVIIAAGANQKPGETRMDLAHKNAAIFREIVPEVVRNAPDAVLLVVTNPVDVLTDVTMEVSGLPFGRVLGSGTVLDTSRLRHLISVHTHIDARNIHTYVLGEHGDSEVVAMSLTRLAGMDVHTFCEKCGRCDMDLGTALADQIESKVKNAAYEIIARKGATYYAVALAVRRIVEAILRDEKAILTVSGPVKGIFGMPNVCLSLPAVVGGEGIERFVPVDLAKDELEALCRSAEAIDKVIKSL</sequence>
<feature type="binding site" evidence="7">
    <location>
        <position position="155"/>
    </location>
    <ligand>
        <name>beta-D-fructose 1,6-bisphosphate</name>
        <dbReference type="ChEBI" id="CHEBI:32966"/>
        <note>allosteric activator</note>
    </ligand>
</feature>
<dbReference type="RefSeq" id="WP_249317389.1">
    <property type="nucleotide sequence ID" value="NZ_JACRSR010000006.1"/>
</dbReference>
<dbReference type="NCBIfam" id="NF000824">
    <property type="entry name" value="PRK00066.1"/>
    <property type="match status" value="1"/>
</dbReference>
<dbReference type="PIRSF" id="PIRSF000102">
    <property type="entry name" value="Lac_mal_DH"/>
    <property type="match status" value="1"/>
</dbReference>
<dbReference type="GO" id="GO:0006089">
    <property type="term" value="P:lactate metabolic process"/>
    <property type="evidence" value="ECO:0007669"/>
    <property type="project" value="TreeGrafter"/>
</dbReference>
<dbReference type="InterPro" id="IPR001236">
    <property type="entry name" value="Lactate/malate_DH_N"/>
</dbReference>
<evidence type="ECO:0000256" key="7">
    <source>
        <dbReference type="HAMAP-Rule" id="MF_00488"/>
    </source>
</evidence>
<comment type="catalytic activity">
    <reaction evidence="6 7">
        <text>(S)-lactate + NAD(+) = pyruvate + NADH + H(+)</text>
        <dbReference type="Rhea" id="RHEA:23444"/>
        <dbReference type="ChEBI" id="CHEBI:15361"/>
        <dbReference type="ChEBI" id="CHEBI:15378"/>
        <dbReference type="ChEBI" id="CHEBI:16651"/>
        <dbReference type="ChEBI" id="CHEBI:57540"/>
        <dbReference type="ChEBI" id="CHEBI:57945"/>
        <dbReference type="EC" id="1.1.1.27"/>
    </reaction>
</comment>
<reference evidence="12" key="1">
    <citation type="submission" date="2020-08" db="EMBL/GenBank/DDBJ databases">
        <title>Genome public.</title>
        <authorList>
            <person name="Liu C."/>
            <person name="Sun Q."/>
        </authorList>
    </citation>
    <scope>NUCLEOTIDE SEQUENCE</scope>
    <source>
        <strain evidence="12">NSJ-53</strain>
    </source>
</reference>
<comment type="caution">
    <text evidence="7">Lacks conserved residue(s) required for the propagation of feature annotation.</text>
</comment>
<gene>
    <name evidence="7" type="primary">ldh</name>
    <name evidence="12" type="ORF">H8696_10515</name>
</gene>
<feature type="binding site" evidence="7 9">
    <location>
        <begin position="120"/>
        <end position="122"/>
    </location>
    <ligand>
        <name>NAD(+)</name>
        <dbReference type="ChEBI" id="CHEBI:57540"/>
    </ligand>
</feature>
<dbReference type="InterPro" id="IPR022383">
    <property type="entry name" value="Lactate/malate_DH_C"/>
</dbReference>
<feature type="domain" description="Lactate/malate dehydrogenase N-terminal" evidence="10">
    <location>
        <begin position="7"/>
        <end position="144"/>
    </location>
</feature>
<dbReference type="Proteomes" id="UP000623172">
    <property type="component" value="Unassembled WGS sequence"/>
</dbReference>
<evidence type="ECO:0000313" key="13">
    <source>
        <dbReference type="Proteomes" id="UP000623172"/>
    </source>
</evidence>
<feature type="binding site" evidence="7">
    <location>
        <position position="67"/>
    </location>
    <ligand>
        <name>NAD(+)</name>
        <dbReference type="ChEBI" id="CHEBI:57540"/>
    </ligand>
</feature>
<keyword evidence="7" id="KW-0963">Cytoplasm</keyword>
<comment type="activity regulation">
    <text evidence="7">Allosterically activated by fructose 1,6-bisphosphate (FBP).</text>
</comment>
<comment type="pathway">
    <text evidence="1 7">Fermentation; pyruvate fermentation to lactate; (S)-lactate from pyruvate: step 1/1.</text>
</comment>
<evidence type="ECO:0000313" key="12">
    <source>
        <dbReference type="EMBL" id="MBC8532276.1"/>
    </source>
</evidence>
<dbReference type="EC" id="1.1.1.27" evidence="3 7"/>
<feature type="binding site" evidence="7">
    <location>
        <position position="235"/>
    </location>
    <ligand>
        <name>substrate</name>
    </ligand>
</feature>
<accession>A0A926D5Z8</accession>
<feature type="binding site" evidence="7">
    <location>
        <begin position="122"/>
        <end position="125"/>
    </location>
    <ligand>
        <name>substrate</name>
    </ligand>
</feature>
<evidence type="ECO:0000256" key="9">
    <source>
        <dbReference type="PIRSR" id="PIRSR000102-3"/>
    </source>
</evidence>
<evidence type="ECO:0000256" key="3">
    <source>
        <dbReference type="ARBA" id="ARBA00012967"/>
    </source>
</evidence>
<protein>
    <recommendedName>
        <fullName evidence="3 7">L-lactate dehydrogenase</fullName>
        <shortName evidence="7">L-LDH</shortName>
        <ecNumber evidence="3 7">1.1.1.27</ecNumber>
    </recommendedName>
</protein>
<dbReference type="GO" id="GO:0005737">
    <property type="term" value="C:cytoplasm"/>
    <property type="evidence" value="ECO:0007669"/>
    <property type="project" value="UniProtKB-SubCell"/>
</dbReference>
<feature type="binding site" evidence="9">
    <location>
        <begin position="12"/>
        <end position="17"/>
    </location>
    <ligand>
        <name>NAD(+)</name>
        <dbReference type="ChEBI" id="CHEBI:57540"/>
    </ligand>
</feature>
<feature type="binding site" evidence="7">
    <location>
        <position position="16"/>
    </location>
    <ligand>
        <name>NAD(+)</name>
        <dbReference type="ChEBI" id="CHEBI:57540"/>
    </ligand>
</feature>
<dbReference type="Pfam" id="PF02866">
    <property type="entry name" value="Ldh_1_C"/>
    <property type="match status" value="1"/>
</dbReference>
<evidence type="ECO:0000256" key="6">
    <source>
        <dbReference type="ARBA" id="ARBA00049258"/>
    </source>
</evidence>
<dbReference type="InterPro" id="IPR018177">
    <property type="entry name" value="L-lactate_DH_AS"/>
</dbReference>
<keyword evidence="4 7" id="KW-0560">Oxidoreductase</keyword>
<dbReference type="SUPFAM" id="SSF51735">
    <property type="entry name" value="NAD(P)-binding Rossmann-fold domains"/>
    <property type="match status" value="1"/>
</dbReference>
<dbReference type="InterPro" id="IPR001557">
    <property type="entry name" value="L-lactate/malate_DH"/>
</dbReference>
<organism evidence="12 13">
    <name type="scientific">Gehongia tenuis</name>
    <dbReference type="NCBI Taxonomy" id="2763655"/>
    <lineage>
        <taxon>Bacteria</taxon>
        <taxon>Bacillati</taxon>
        <taxon>Bacillota</taxon>
        <taxon>Clostridia</taxon>
        <taxon>Christensenellales</taxon>
        <taxon>Christensenellaceae</taxon>
        <taxon>Gehongia</taxon>
    </lineage>
</organism>
<dbReference type="CDD" id="cd05292">
    <property type="entry name" value="LDH_2"/>
    <property type="match status" value="1"/>
</dbReference>
<feature type="binding site" evidence="7">
    <location>
        <position position="145"/>
    </location>
    <ligand>
        <name>NAD(+)</name>
        <dbReference type="ChEBI" id="CHEBI:57540"/>
    </ligand>
</feature>
<evidence type="ECO:0000256" key="4">
    <source>
        <dbReference type="ARBA" id="ARBA00023002"/>
    </source>
</evidence>
<dbReference type="PANTHER" id="PTHR43128:SF16">
    <property type="entry name" value="L-LACTATE DEHYDROGENASE"/>
    <property type="match status" value="1"/>
</dbReference>
<keyword evidence="5 7" id="KW-0520">NAD</keyword>
<dbReference type="InterPro" id="IPR036291">
    <property type="entry name" value="NAD(P)-bd_dom_sf"/>
</dbReference>
<evidence type="ECO:0000256" key="1">
    <source>
        <dbReference type="ARBA" id="ARBA00004843"/>
    </source>
</evidence>
<comment type="subunit">
    <text evidence="7">Homotetramer.</text>
</comment>
<dbReference type="HAMAP" id="MF_00488">
    <property type="entry name" value="Lactate_dehydrog"/>
    <property type="match status" value="1"/>
</dbReference>
<comment type="similarity">
    <text evidence="2 7">Belongs to the LDH/MDH superfamily. LDH family.</text>
</comment>
<feature type="binding site" evidence="7">
    <location>
        <begin position="81"/>
        <end position="82"/>
    </location>
    <ligand>
        <name>NAD(+)</name>
        <dbReference type="ChEBI" id="CHEBI:57540"/>
    </ligand>
</feature>
<evidence type="ECO:0000259" key="10">
    <source>
        <dbReference type="Pfam" id="PF00056"/>
    </source>
</evidence>
<feature type="domain" description="Lactate/malate dehydrogenase C-terminal" evidence="11">
    <location>
        <begin position="147"/>
        <end position="314"/>
    </location>
</feature>
<comment type="function">
    <text evidence="7">Catalyzes the conversion of lactate to pyruvate.</text>
</comment>
<dbReference type="GO" id="GO:0006096">
    <property type="term" value="P:glycolytic process"/>
    <property type="evidence" value="ECO:0007669"/>
    <property type="project" value="UniProtKB-UniRule"/>
</dbReference>
<dbReference type="InterPro" id="IPR011304">
    <property type="entry name" value="L-lactate_DH"/>
</dbReference>
<evidence type="ECO:0000256" key="5">
    <source>
        <dbReference type="ARBA" id="ARBA00023027"/>
    </source>
</evidence>
<feature type="binding site" evidence="7">
    <location>
        <position position="42"/>
    </location>
    <ligand>
        <name>NAD(+)</name>
        <dbReference type="ChEBI" id="CHEBI:57540"/>
    </ligand>
</feature>
<dbReference type="InterPro" id="IPR015955">
    <property type="entry name" value="Lactate_DH/Glyco_Ohase_4_C"/>
</dbReference>
<dbReference type="Gene3D" id="3.40.50.720">
    <property type="entry name" value="NAD(P)-binding Rossmann-like Domain"/>
    <property type="match status" value="1"/>
</dbReference>
<dbReference type="GO" id="GO:0004459">
    <property type="term" value="F:L-lactate dehydrogenase (NAD+) activity"/>
    <property type="evidence" value="ECO:0007669"/>
    <property type="project" value="UniProtKB-UniRule"/>
</dbReference>
<dbReference type="AlphaFoldDB" id="A0A926D5Z8"/>
<evidence type="ECO:0000259" key="11">
    <source>
        <dbReference type="Pfam" id="PF02866"/>
    </source>
</evidence>
<dbReference type="NCBIfam" id="TIGR01771">
    <property type="entry name" value="L-LDH-NAD"/>
    <property type="match status" value="1"/>
</dbReference>
<proteinExistence type="inferred from homology"/>
<dbReference type="PANTHER" id="PTHR43128">
    <property type="entry name" value="L-2-HYDROXYCARBOXYLATE DEHYDROGENASE (NAD(P)(+))"/>
    <property type="match status" value="1"/>
</dbReference>
<dbReference type="EMBL" id="JACRSR010000006">
    <property type="protein sequence ID" value="MBC8532276.1"/>
    <property type="molecule type" value="Genomic_DNA"/>
</dbReference>
<feature type="binding site" evidence="7">
    <location>
        <position position="84"/>
    </location>
    <ligand>
        <name>substrate</name>
    </ligand>
</feature>
<keyword evidence="7" id="KW-0597">Phosphoprotein</keyword>
<feature type="binding site" evidence="7 9">
    <location>
        <position position="37"/>
    </location>
    <ligand>
        <name>NAD(+)</name>
        <dbReference type="ChEBI" id="CHEBI:57540"/>
    </ligand>
</feature>
<keyword evidence="13" id="KW-1185">Reference proteome</keyword>
<feature type="binding site" evidence="7">
    <location>
        <begin position="150"/>
        <end position="153"/>
    </location>
    <ligand>
        <name>substrate</name>
    </ligand>
</feature>
<dbReference type="PROSITE" id="PS00064">
    <property type="entry name" value="L_LDH"/>
    <property type="match status" value="1"/>
</dbReference>
<name>A0A926D5Z8_9FIRM</name>
<comment type="subcellular location">
    <subcellularLocation>
        <location evidence="7">Cytoplasm</location>
    </subcellularLocation>
</comment>
<feature type="binding site" evidence="9">
    <location>
        <position position="97"/>
    </location>
    <ligand>
        <name>NAD(+)</name>
        <dbReference type="ChEBI" id="CHEBI:57540"/>
    </ligand>
</feature>
<dbReference type="FunFam" id="3.40.50.720:FF:000018">
    <property type="entry name" value="Malate dehydrogenase"/>
    <property type="match status" value="1"/>
</dbReference>
<dbReference type="PRINTS" id="PR00086">
    <property type="entry name" value="LLDHDRGNASE"/>
</dbReference>
<keyword evidence="7" id="KW-0021">Allosteric enzyme</keyword>
<dbReference type="Pfam" id="PF00056">
    <property type="entry name" value="Ldh_1_N"/>
    <property type="match status" value="1"/>
</dbReference>
<evidence type="ECO:0000256" key="2">
    <source>
        <dbReference type="ARBA" id="ARBA00006054"/>
    </source>
</evidence>
<feature type="active site" description="Proton acceptor" evidence="7 8">
    <location>
        <position position="177"/>
    </location>
</feature>
<feature type="modified residue" description="Phosphotyrosine" evidence="7">
    <location>
        <position position="226"/>
    </location>
</feature>
<feature type="binding site" evidence="7">
    <location>
        <position position="170"/>
    </location>
    <ligand>
        <name>beta-D-fructose 1,6-bisphosphate</name>
        <dbReference type="ChEBI" id="CHEBI:32966"/>
        <note>allosteric activator</note>
    </ligand>
</feature>
<dbReference type="Gene3D" id="3.90.110.10">
    <property type="entry name" value="Lactate dehydrogenase/glycoside hydrolase, family 4, C-terminal"/>
    <property type="match status" value="1"/>
</dbReference>
<feature type="binding site" evidence="7">
    <location>
        <position position="90"/>
    </location>
    <ligand>
        <name>substrate</name>
    </ligand>
</feature>
<comment type="caution">
    <text evidence="12">The sequence shown here is derived from an EMBL/GenBank/DDBJ whole genome shotgun (WGS) entry which is preliminary data.</text>
</comment>